<dbReference type="Gene3D" id="3.40.605.10">
    <property type="entry name" value="Aldehyde Dehydrogenase, Chain A, domain 1"/>
    <property type="match status" value="1"/>
</dbReference>
<feature type="domain" description="AMP-dependent synthetase/ligase" evidence="3">
    <location>
        <begin position="8"/>
        <end position="306"/>
    </location>
</feature>
<dbReference type="CDD" id="cd04433">
    <property type="entry name" value="AFD_class_I"/>
    <property type="match status" value="1"/>
</dbReference>
<dbReference type="InterPro" id="IPR016163">
    <property type="entry name" value="Ald_DH_C"/>
</dbReference>
<evidence type="ECO:0000259" key="2">
    <source>
        <dbReference type="Pfam" id="PF00171"/>
    </source>
</evidence>
<dbReference type="InterPro" id="IPR015590">
    <property type="entry name" value="Aldehyde_DH_dom"/>
</dbReference>
<keyword evidence="5" id="KW-1185">Reference proteome</keyword>
<dbReference type="SUPFAM" id="SSF56801">
    <property type="entry name" value="Acetyl-CoA synthetase-like"/>
    <property type="match status" value="1"/>
</dbReference>
<feature type="domain" description="Aldehyde dehydrogenase" evidence="2">
    <location>
        <begin position="465"/>
        <end position="825"/>
    </location>
</feature>
<evidence type="ECO:0000259" key="3">
    <source>
        <dbReference type="Pfam" id="PF00501"/>
    </source>
</evidence>
<dbReference type="Proteomes" id="UP001519363">
    <property type="component" value="Unassembled WGS sequence"/>
</dbReference>
<dbReference type="Gene3D" id="3.40.50.12780">
    <property type="entry name" value="N-terminal domain of ligase-like"/>
    <property type="match status" value="1"/>
</dbReference>
<dbReference type="InterPro" id="IPR045851">
    <property type="entry name" value="AMP-bd_C_sf"/>
</dbReference>
<dbReference type="InterPro" id="IPR000873">
    <property type="entry name" value="AMP-dep_synth/lig_dom"/>
</dbReference>
<dbReference type="Pfam" id="PF00171">
    <property type="entry name" value="Aldedh"/>
    <property type="match status" value="1"/>
</dbReference>
<protein>
    <submittedName>
        <fullName evidence="4">Acyl-CoA synthetase (AMP-forming)/AMP-acid ligase II/acyl-CoA reductase-like NAD-dependent aldehyde dehydrogenase</fullName>
    </submittedName>
</protein>
<dbReference type="InterPro" id="IPR042099">
    <property type="entry name" value="ANL_N_sf"/>
</dbReference>
<dbReference type="InterPro" id="IPR016162">
    <property type="entry name" value="Ald_DH_N"/>
</dbReference>
<name>A0ABS5AAP9_9PSEU</name>
<dbReference type="Gene3D" id="3.30.300.30">
    <property type="match status" value="1"/>
</dbReference>
<proteinExistence type="predicted"/>
<reference evidence="4 5" key="1">
    <citation type="submission" date="2021-03" db="EMBL/GenBank/DDBJ databases">
        <title>Sequencing the genomes of 1000 actinobacteria strains.</title>
        <authorList>
            <person name="Klenk H.-P."/>
        </authorList>
    </citation>
    <scope>NUCLEOTIDE SEQUENCE [LARGE SCALE GENOMIC DNA]</scope>
    <source>
        <strain evidence="4 5">DSM 44580</strain>
    </source>
</reference>
<evidence type="ECO:0000313" key="4">
    <source>
        <dbReference type="EMBL" id="MBP2473367.1"/>
    </source>
</evidence>
<dbReference type="Pfam" id="PF00501">
    <property type="entry name" value="AMP-binding"/>
    <property type="match status" value="1"/>
</dbReference>
<comment type="caution">
    <text evidence="4">The sequence shown here is derived from an EMBL/GenBank/DDBJ whole genome shotgun (WGS) entry which is preliminary data.</text>
</comment>
<dbReference type="Gene3D" id="3.40.309.10">
    <property type="entry name" value="Aldehyde Dehydrogenase, Chain A, domain 2"/>
    <property type="match status" value="1"/>
</dbReference>
<accession>A0ABS5AAP9</accession>
<dbReference type="PANTHER" id="PTHR43767:SF10">
    <property type="entry name" value="SURFACTIN SYNTHASE SUBUNIT 1"/>
    <property type="match status" value="1"/>
</dbReference>
<evidence type="ECO:0000256" key="1">
    <source>
        <dbReference type="ARBA" id="ARBA00023002"/>
    </source>
</evidence>
<organism evidence="4 5">
    <name type="scientific">Crossiella equi</name>
    <dbReference type="NCBI Taxonomy" id="130796"/>
    <lineage>
        <taxon>Bacteria</taxon>
        <taxon>Bacillati</taxon>
        <taxon>Actinomycetota</taxon>
        <taxon>Actinomycetes</taxon>
        <taxon>Pseudonocardiales</taxon>
        <taxon>Pseudonocardiaceae</taxon>
        <taxon>Crossiella</taxon>
    </lineage>
</organism>
<keyword evidence="1" id="KW-0560">Oxidoreductase</keyword>
<gene>
    <name evidence="4" type="ORF">JOF53_002239</name>
</gene>
<dbReference type="InterPro" id="IPR050237">
    <property type="entry name" value="ATP-dep_AMP-bd_enzyme"/>
</dbReference>
<evidence type="ECO:0000313" key="5">
    <source>
        <dbReference type="Proteomes" id="UP001519363"/>
    </source>
</evidence>
<sequence>MASIALGAAEALTEAGVAKGDRVVVQAENSAEFATTVMALVHLDVSIVLLHPGLSAERSRKLSDLVKARWVIASADVATGENDMVKRVAIETLTARQVTGKLSSTAWGQRADALICFTAGAENEPRGVVRTGRSLLRNARSLQKRLEITDADVLLPLLPFSHADGFAALLMWQLAGCGLTVAPRTGPVEAMLAPAATVVDARPATYRELVRLAKIRPEAVAAMRANVRAWLSTGEPAESSLVDSFAATFDAPLLGGYRTTEVGTIAQATLERPGGCGTELPGFGVEVHDAYGEPVAQGQIGELVVRLAEPAAKVLNPDGTLGGPTRRLHATNDLGFRDADGVLHVIGRREPVATRGRILHPDLLARVAEATGHPVRMVPVKDASRAHQMVALVLDADGERPSEWRARISSHLPAYAQPAKAVVLPQFPIDAIGKVDMIRLRDLAQREMNKPAQQPSSGPAPVAFAADRRVAAQSRLPYPERRRALHEVVRLLTERTPVVMSLMTEFTGYRTALQEIHSTVALLTGATDEVQRNQPTPVGKLAVALPANGFLHAYAQSVLVPALYSGEIVVSLPAGLGETGRRLHQLLATAHRLPVRLADGGLPAFAAAHALGAEAVVLHGEPGVAEQLRAQLSPDQLMVFHGTGLNPFIVAQHADLIAAADDAVRARLLDSGQHRMAPQVFAVHADCVSVFMELLVQRLGRLRFGDHTNPQAGYGPVRSVAAIEAAAARVSAHRDQVVLGGLIDKETMRVDPLVTLRSLEQVLAGVGAPVEPIAAPVFDVISYRDPAELREWLGSTQVSSHAAGASVYGKDVETVRQLSADHTVCTGMALTDADYGNRAFGGRGHKAGFRAFDGIRVAEPLLLSKAAAEALGRGRTARLGVA</sequence>
<dbReference type="InterPro" id="IPR016161">
    <property type="entry name" value="Ald_DH/histidinol_DH"/>
</dbReference>
<dbReference type="SUPFAM" id="SSF53720">
    <property type="entry name" value="ALDH-like"/>
    <property type="match status" value="1"/>
</dbReference>
<dbReference type="PANTHER" id="PTHR43767">
    <property type="entry name" value="LONG-CHAIN-FATTY-ACID--COA LIGASE"/>
    <property type="match status" value="1"/>
</dbReference>
<dbReference type="EMBL" id="JAGIOO010000001">
    <property type="protein sequence ID" value="MBP2473367.1"/>
    <property type="molecule type" value="Genomic_DNA"/>
</dbReference>